<feature type="region of interest" description="Disordered" evidence="1">
    <location>
        <begin position="1"/>
        <end position="26"/>
    </location>
</feature>
<name>A0A5M3XKP5_9ACTN</name>
<feature type="domain" description="Sulfatase-modifying factor enzyme-like" evidence="2">
    <location>
        <begin position="39"/>
        <end position="301"/>
    </location>
</feature>
<feature type="region of interest" description="Disordered" evidence="1">
    <location>
        <begin position="45"/>
        <end position="64"/>
    </location>
</feature>
<dbReference type="InterPro" id="IPR016187">
    <property type="entry name" value="CTDL_fold"/>
</dbReference>
<feature type="compositionally biased region" description="Low complexity" evidence="1">
    <location>
        <begin position="1"/>
        <end position="24"/>
    </location>
</feature>
<dbReference type="Gene3D" id="3.90.1580.10">
    <property type="entry name" value="paralog of FGE (formylglycine-generating enzyme)"/>
    <property type="match status" value="1"/>
</dbReference>
<dbReference type="Proteomes" id="UP000377595">
    <property type="component" value="Unassembled WGS sequence"/>
</dbReference>
<evidence type="ECO:0000313" key="3">
    <source>
        <dbReference type="EMBL" id="GES19723.1"/>
    </source>
</evidence>
<evidence type="ECO:0000313" key="4">
    <source>
        <dbReference type="Proteomes" id="UP000377595"/>
    </source>
</evidence>
<dbReference type="SUPFAM" id="SSF56436">
    <property type="entry name" value="C-type lectin-like"/>
    <property type="match status" value="1"/>
</dbReference>
<comment type="caution">
    <text evidence="3">The sequence shown here is derived from an EMBL/GenBank/DDBJ whole genome shotgun (WGS) entry which is preliminary data.</text>
</comment>
<protein>
    <recommendedName>
        <fullName evidence="2">Sulfatase-modifying factor enzyme-like domain-containing protein</fullName>
    </recommendedName>
</protein>
<proteinExistence type="predicted"/>
<accession>A0A5M3XKP5</accession>
<dbReference type="GO" id="GO:0120147">
    <property type="term" value="F:formylglycine-generating oxidase activity"/>
    <property type="evidence" value="ECO:0007669"/>
    <property type="project" value="TreeGrafter"/>
</dbReference>
<dbReference type="OrthoDB" id="9768004at2"/>
<organism evidence="3 4">
    <name type="scientific">Acrocarpospora pleiomorpha</name>
    <dbReference type="NCBI Taxonomy" id="90975"/>
    <lineage>
        <taxon>Bacteria</taxon>
        <taxon>Bacillati</taxon>
        <taxon>Actinomycetota</taxon>
        <taxon>Actinomycetes</taxon>
        <taxon>Streptosporangiales</taxon>
        <taxon>Streptosporangiaceae</taxon>
        <taxon>Acrocarpospora</taxon>
    </lineage>
</organism>
<evidence type="ECO:0000259" key="2">
    <source>
        <dbReference type="Pfam" id="PF03781"/>
    </source>
</evidence>
<keyword evidence="4" id="KW-1185">Reference proteome</keyword>
<dbReference type="PANTHER" id="PTHR23150:SF19">
    <property type="entry name" value="FORMYLGLYCINE-GENERATING ENZYME"/>
    <property type="match status" value="1"/>
</dbReference>
<feature type="compositionally biased region" description="Basic and acidic residues" evidence="1">
    <location>
        <begin position="54"/>
        <end position="64"/>
    </location>
</feature>
<sequence length="304" mass="33090">MAHQTPTCCGPAARRAAPAATRGAVDADPEAGLRLRRRFVRLPGGSYAMGSEDPDAHQEDREGPVRDVTVAPFAISPTAVSTAQFATFAKRTGYRTTAEVIGWSYVFHAFLTPGRAQRGVADGTPWWIAIDGASWRHPEGPGSHVTDRQNHPVVHVSHHDALAFCAWSGTRLPTEAEWEYAARGGLDRARYPWGDVLSPGGRHLCNIWQGTFPSHDTAADGYAGTCPVTAYPPNRYGLFNMVGNVWEWSADPWEPSTEAGEWAMRGGSYLCHDSYCNRYRVAARTRNTADASTGNLGFRCAASI</sequence>
<dbReference type="InterPro" id="IPR042095">
    <property type="entry name" value="SUMF_sf"/>
</dbReference>
<dbReference type="EMBL" id="BLAF01000013">
    <property type="protein sequence ID" value="GES19723.1"/>
    <property type="molecule type" value="Genomic_DNA"/>
</dbReference>
<evidence type="ECO:0000256" key="1">
    <source>
        <dbReference type="SAM" id="MobiDB-lite"/>
    </source>
</evidence>
<dbReference type="InterPro" id="IPR051043">
    <property type="entry name" value="Sulfatase_Mod_Factor_Kinase"/>
</dbReference>
<dbReference type="AlphaFoldDB" id="A0A5M3XKP5"/>
<dbReference type="RefSeq" id="WP_155344789.1">
    <property type="nucleotide sequence ID" value="NZ_BAAAHM010000028.1"/>
</dbReference>
<reference evidence="3 4" key="1">
    <citation type="submission" date="2019-10" db="EMBL/GenBank/DDBJ databases">
        <title>Whole genome shotgun sequence of Acrocarpospora pleiomorpha NBRC 16267.</title>
        <authorList>
            <person name="Ichikawa N."/>
            <person name="Kimura A."/>
            <person name="Kitahashi Y."/>
            <person name="Komaki H."/>
            <person name="Oguchi A."/>
        </authorList>
    </citation>
    <scope>NUCLEOTIDE SEQUENCE [LARGE SCALE GENOMIC DNA]</scope>
    <source>
        <strain evidence="3 4">NBRC 16267</strain>
    </source>
</reference>
<dbReference type="InterPro" id="IPR005532">
    <property type="entry name" value="SUMF_dom"/>
</dbReference>
<dbReference type="Pfam" id="PF03781">
    <property type="entry name" value="FGE-sulfatase"/>
    <property type="match status" value="1"/>
</dbReference>
<dbReference type="PANTHER" id="PTHR23150">
    <property type="entry name" value="SULFATASE MODIFYING FACTOR 1, 2"/>
    <property type="match status" value="1"/>
</dbReference>
<gene>
    <name evidence="3" type="ORF">Aple_026190</name>
</gene>